<reference evidence="1 2" key="1">
    <citation type="journal article" date="2013" name="Genome Announc.">
        <title>Draft Genome Sequence of Catellicoccus marimammalium, a Novel Species Commonly Found in Gull Feces.</title>
        <authorList>
            <person name="Weigand M.R."/>
            <person name="Ryu H."/>
            <person name="Bozcek L."/>
            <person name="Konstantinidis K.T."/>
            <person name="Santo Domingo J.W."/>
        </authorList>
    </citation>
    <scope>NUCLEOTIDE SEQUENCE [LARGE SCALE GENOMIC DNA]</scope>
    <source>
        <strain evidence="1 2">M35/04/3</strain>
    </source>
</reference>
<dbReference type="AlphaFoldDB" id="K8Z9W2"/>
<proteinExistence type="predicted"/>
<organism evidence="1 2">
    <name type="scientific">Catellicoccus marimammalium M35/04/3</name>
    <dbReference type="NCBI Taxonomy" id="1234409"/>
    <lineage>
        <taxon>Bacteria</taxon>
        <taxon>Bacillati</taxon>
        <taxon>Bacillota</taxon>
        <taxon>Bacilli</taxon>
        <taxon>Lactobacillales</taxon>
        <taxon>Enterococcaceae</taxon>
        <taxon>Catellicoccus</taxon>
    </lineage>
</organism>
<dbReference type="Proteomes" id="UP000016057">
    <property type="component" value="Unassembled WGS sequence"/>
</dbReference>
<dbReference type="STRING" id="1234409.C683_0466"/>
<protein>
    <submittedName>
        <fullName evidence="1">Uncharacterized protein</fullName>
    </submittedName>
</protein>
<name>K8Z9W2_9ENTE</name>
<evidence type="ECO:0000313" key="2">
    <source>
        <dbReference type="Proteomes" id="UP000016057"/>
    </source>
</evidence>
<comment type="caution">
    <text evidence="1">The sequence shown here is derived from an EMBL/GenBank/DDBJ whole genome shotgun (WGS) entry which is preliminary data.</text>
</comment>
<evidence type="ECO:0000313" key="1">
    <source>
        <dbReference type="EMBL" id="EKU27685.1"/>
    </source>
</evidence>
<accession>K8Z9W2</accession>
<dbReference type="RefSeq" id="WP_009489250.1">
    <property type="nucleotide sequence ID" value="NZ_AMYT01000011.1"/>
</dbReference>
<gene>
    <name evidence="1" type="ORF">C683_0466</name>
</gene>
<sequence>MRTSDLEARERRGIQVAKFLDQNIYPQKIENWFQKEPYYHWVRNFKKTSPFEGSEIKIETKEQVYYLHEHICPYTEELTFLLPIYAVKKKRGLKKEYYSFLLEEDAKNHIDFYCFYQEQDGEITGVHGFFVPRKKLQSFLTERGVTQERIYQGIKQGKRWKEDTIWTLSSEGKGIWKEGYLYAVPSLRSRMIFLGLREEIFTSLAVHKLSVTENHSFV</sequence>
<keyword evidence="2" id="KW-1185">Reference proteome</keyword>
<dbReference type="EMBL" id="AMYT01000011">
    <property type="protein sequence ID" value="EKU27685.1"/>
    <property type="molecule type" value="Genomic_DNA"/>
</dbReference>